<dbReference type="EMBL" id="FNAQ01000003">
    <property type="protein sequence ID" value="SDE03692.1"/>
    <property type="molecule type" value="Genomic_DNA"/>
</dbReference>
<dbReference type="PIRSF" id="PIRSF006305">
    <property type="entry name" value="Maf"/>
    <property type="match status" value="1"/>
</dbReference>
<dbReference type="PANTHER" id="PTHR43213">
    <property type="entry name" value="BIFUNCTIONAL DTTP/UTP PYROPHOSPHATASE/METHYLTRANSFERASE PROTEIN-RELATED"/>
    <property type="match status" value="1"/>
</dbReference>
<keyword evidence="2 4" id="KW-0378">Hydrolase</keyword>
<feature type="site" description="Important for substrate specificity" evidence="4">
    <location>
        <position position="78"/>
    </location>
</feature>
<comment type="catalytic activity">
    <reaction evidence="4">
        <text>dTTP + H2O = dTMP + diphosphate + H(+)</text>
        <dbReference type="Rhea" id="RHEA:28534"/>
        <dbReference type="ChEBI" id="CHEBI:15377"/>
        <dbReference type="ChEBI" id="CHEBI:15378"/>
        <dbReference type="ChEBI" id="CHEBI:33019"/>
        <dbReference type="ChEBI" id="CHEBI:37568"/>
        <dbReference type="ChEBI" id="CHEBI:63528"/>
        <dbReference type="EC" id="3.6.1.9"/>
    </reaction>
</comment>
<sequence length="204" mass="22249">MTSQPATSGIVLASASPRRLEMLQRFGIPLQVIASAIAEEQLPQEEAEAFVLRISREKAEEVARRRPEAGRWYIGCDTAVQCDTQLFGKPRDAAEASAMLQQLSGRWHRVLSAYALFDRLTGQCRQRCVITRVALRPLTAAEIAGYIASGEPTDKAGAYAIQGLGAFMVRAIEGSYTSVVGLPLCELLDDLQQLGVWQLFAPAP</sequence>
<feature type="site" description="Important for substrate specificity" evidence="4">
    <location>
        <position position="162"/>
    </location>
</feature>
<comment type="function">
    <text evidence="4">Nucleoside triphosphate pyrophosphatase that hydrolyzes dTTP and UTP. May have a dual role in cell division arrest and in preventing the incorporation of modified nucleotides into cellular nucleic acids.</text>
</comment>
<dbReference type="GO" id="GO:0036221">
    <property type="term" value="F:UTP diphosphatase activity"/>
    <property type="evidence" value="ECO:0007669"/>
    <property type="project" value="RHEA"/>
</dbReference>
<keyword evidence="4" id="KW-0963">Cytoplasm</keyword>
<dbReference type="EC" id="3.6.1.9" evidence="4"/>
<gene>
    <name evidence="5" type="ORF">SAMN05661003_10343</name>
</gene>
<proteinExistence type="inferred from homology"/>
<comment type="caution">
    <text evidence="4">Lacks conserved residue(s) required for the propagation of feature annotation.</text>
</comment>
<feature type="active site" description="Proton acceptor" evidence="4">
    <location>
        <position position="77"/>
    </location>
</feature>
<organism evidence="5 6">
    <name type="scientific">Desulfuromonas thiophila</name>
    <dbReference type="NCBI Taxonomy" id="57664"/>
    <lineage>
        <taxon>Bacteria</taxon>
        <taxon>Pseudomonadati</taxon>
        <taxon>Thermodesulfobacteriota</taxon>
        <taxon>Desulfuromonadia</taxon>
        <taxon>Desulfuromonadales</taxon>
        <taxon>Desulfuromonadaceae</taxon>
        <taxon>Desulfuromonas</taxon>
    </lineage>
</organism>
<evidence type="ECO:0000256" key="1">
    <source>
        <dbReference type="ARBA" id="ARBA00001968"/>
    </source>
</evidence>
<dbReference type="AlphaFoldDB" id="A0A1G6ZMH4"/>
<accession>A0A1G6ZMH4</accession>
<dbReference type="Pfam" id="PF02545">
    <property type="entry name" value="Maf"/>
    <property type="match status" value="1"/>
</dbReference>
<dbReference type="GO" id="GO:0005737">
    <property type="term" value="C:cytoplasm"/>
    <property type="evidence" value="ECO:0007669"/>
    <property type="project" value="UniProtKB-SubCell"/>
</dbReference>
<comment type="catalytic activity">
    <reaction evidence="4">
        <text>UTP + H2O = UMP + diphosphate + H(+)</text>
        <dbReference type="Rhea" id="RHEA:29395"/>
        <dbReference type="ChEBI" id="CHEBI:15377"/>
        <dbReference type="ChEBI" id="CHEBI:15378"/>
        <dbReference type="ChEBI" id="CHEBI:33019"/>
        <dbReference type="ChEBI" id="CHEBI:46398"/>
        <dbReference type="ChEBI" id="CHEBI:57865"/>
        <dbReference type="EC" id="3.6.1.9"/>
    </reaction>
</comment>
<evidence type="ECO:0000256" key="3">
    <source>
        <dbReference type="ARBA" id="ARBA00023080"/>
    </source>
</evidence>
<dbReference type="NCBIfam" id="TIGR00172">
    <property type="entry name" value="maf"/>
    <property type="match status" value="1"/>
</dbReference>
<dbReference type="InterPro" id="IPR029001">
    <property type="entry name" value="ITPase-like_fam"/>
</dbReference>
<name>A0A1G6ZMH4_9BACT</name>
<dbReference type="Proteomes" id="UP000243205">
    <property type="component" value="Unassembled WGS sequence"/>
</dbReference>
<evidence type="ECO:0000313" key="6">
    <source>
        <dbReference type="Proteomes" id="UP000243205"/>
    </source>
</evidence>
<dbReference type="RefSeq" id="WP_281241583.1">
    <property type="nucleotide sequence ID" value="NZ_CALFZY010000011.1"/>
</dbReference>
<reference evidence="6" key="1">
    <citation type="submission" date="2016-10" db="EMBL/GenBank/DDBJ databases">
        <authorList>
            <person name="Varghese N."/>
            <person name="Submissions S."/>
        </authorList>
    </citation>
    <scope>NUCLEOTIDE SEQUENCE [LARGE SCALE GENOMIC DNA]</scope>
    <source>
        <strain evidence="6">DSM 8987</strain>
    </source>
</reference>
<dbReference type="Gene3D" id="3.90.950.10">
    <property type="match status" value="1"/>
</dbReference>
<dbReference type="HAMAP" id="MF_00528">
    <property type="entry name" value="Maf"/>
    <property type="match status" value="1"/>
</dbReference>
<comment type="cofactor">
    <cofactor evidence="1 4">
        <name>a divalent metal cation</name>
        <dbReference type="ChEBI" id="CHEBI:60240"/>
    </cofactor>
</comment>
<keyword evidence="3 4" id="KW-0546">Nucleotide metabolism</keyword>
<comment type="subcellular location">
    <subcellularLocation>
        <location evidence="4">Cytoplasm</location>
    </subcellularLocation>
</comment>
<evidence type="ECO:0000256" key="2">
    <source>
        <dbReference type="ARBA" id="ARBA00022801"/>
    </source>
</evidence>
<dbReference type="InterPro" id="IPR003697">
    <property type="entry name" value="Maf-like"/>
</dbReference>
<dbReference type="SUPFAM" id="SSF52972">
    <property type="entry name" value="ITPase-like"/>
    <property type="match status" value="1"/>
</dbReference>
<protein>
    <recommendedName>
        <fullName evidence="4">dTTP/UTP pyrophosphatase</fullName>
        <shortName evidence="4">dTTPase/UTPase</shortName>
        <ecNumber evidence="4">3.6.1.9</ecNumber>
    </recommendedName>
    <alternativeName>
        <fullName evidence="4">Nucleoside triphosphate pyrophosphatase</fullName>
    </alternativeName>
    <alternativeName>
        <fullName evidence="4">Nucleotide pyrophosphatase</fullName>
        <shortName evidence="4">Nucleotide PPase</shortName>
    </alternativeName>
</protein>
<dbReference type="GO" id="GO:0036218">
    <property type="term" value="F:dTTP diphosphatase activity"/>
    <property type="evidence" value="ECO:0007669"/>
    <property type="project" value="RHEA"/>
</dbReference>
<evidence type="ECO:0000256" key="4">
    <source>
        <dbReference type="HAMAP-Rule" id="MF_00528"/>
    </source>
</evidence>
<dbReference type="PANTHER" id="PTHR43213:SF5">
    <property type="entry name" value="BIFUNCTIONAL DTTP_UTP PYROPHOSPHATASE_METHYLTRANSFERASE PROTEIN-RELATED"/>
    <property type="match status" value="1"/>
</dbReference>
<comment type="similarity">
    <text evidence="4">Belongs to the Maf family. YhdE subfamily.</text>
</comment>
<feature type="site" description="Important for substrate specificity" evidence="4">
    <location>
        <position position="18"/>
    </location>
</feature>
<dbReference type="GO" id="GO:0009117">
    <property type="term" value="P:nucleotide metabolic process"/>
    <property type="evidence" value="ECO:0007669"/>
    <property type="project" value="UniProtKB-KW"/>
</dbReference>
<keyword evidence="6" id="KW-1185">Reference proteome</keyword>
<dbReference type="CDD" id="cd00555">
    <property type="entry name" value="Maf"/>
    <property type="match status" value="1"/>
</dbReference>
<evidence type="ECO:0000313" key="5">
    <source>
        <dbReference type="EMBL" id="SDE03692.1"/>
    </source>
</evidence>
<dbReference type="STRING" id="57664.SAMN05661003_10343"/>